<accession>W0FJU0</accession>
<dbReference type="GO" id="GO:0043590">
    <property type="term" value="C:bacterial nucleoid"/>
    <property type="evidence" value="ECO:0007669"/>
    <property type="project" value="UniProtKB-UniRule"/>
</dbReference>
<proteinExistence type="inferred from homology"/>
<organism evidence="4">
    <name type="scientific">uncultured bacterium Contig54</name>
    <dbReference type="NCBI Taxonomy" id="1393586"/>
    <lineage>
        <taxon>Bacteria</taxon>
        <taxon>environmental samples</taxon>
    </lineage>
</organism>
<comment type="subcellular location">
    <subcellularLocation>
        <location evidence="2">Cytoplasm</location>
        <location evidence="2">Nucleoid</location>
    </subcellularLocation>
</comment>
<feature type="compositionally biased region" description="Low complexity" evidence="3">
    <location>
        <begin position="15"/>
        <end position="43"/>
    </location>
</feature>
<protein>
    <recommendedName>
        <fullName evidence="2">Nucleoid-associated protein</fullName>
    </recommendedName>
</protein>
<evidence type="ECO:0000256" key="2">
    <source>
        <dbReference type="HAMAP-Rule" id="MF_00274"/>
    </source>
</evidence>
<dbReference type="SUPFAM" id="SSF82607">
    <property type="entry name" value="YbaB-like"/>
    <property type="match status" value="1"/>
</dbReference>
<feature type="region of interest" description="Disordered" evidence="3">
    <location>
        <begin position="1"/>
        <end position="43"/>
    </location>
</feature>
<dbReference type="GO" id="GO:0005829">
    <property type="term" value="C:cytosol"/>
    <property type="evidence" value="ECO:0007669"/>
    <property type="project" value="TreeGrafter"/>
</dbReference>
<dbReference type="Pfam" id="PF02575">
    <property type="entry name" value="YbaB_DNA_bd"/>
    <property type="match status" value="1"/>
</dbReference>
<reference evidence="4" key="1">
    <citation type="journal article" date="2013" name="PLoS ONE">
        <title>Metagenomic insights into the carbohydrate-active enzymes carried by the microorganisms adhering to solid digesta in the rumen of cows.</title>
        <authorList>
            <person name="Wang L."/>
            <person name="Hatem A."/>
            <person name="Catalyurek U.V."/>
            <person name="Morrison M."/>
            <person name="Yu Z."/>
        </authorList>
    </citation>
    <scope>NUCLEOTIDE SEQUENCE</scope>
</reference>
<dbReference type="NCBIfam" id="TIGR00103">
    <property type="entry name" value="DNA_YbaB_EbfC"/>
    <property type="match status" value="1"/>
</dbReference>
<keyword evidence="1 2" id="KW-0238">DNA-binding</keyword>
<dbReference type="PIRSF" id="PIRSF004555">
    <property type="entry name" value="UCP004555"/>
    <property type="match status" value="1"/>
</dbReference>
<dbReference type="Gene3D" id="3.30.1310.10">
    <property type="entry name" value="Nucleoid-associated protein YbaB-like domain"/>
    <property type="match status" value="1"/>
</dbReference>
<evidence type="ECO:0000256" key="3">
    <source>
        <dbReference type="SAM" id="MobiDB-lite"/>
    </source>
</evidence>
<dbReference type="PANTHER" id="PTHR33449">
    <property type="entry name" value="NUCLEOID-ASSOCIATED PROTEIN YBAB"/>
    <property type="match status" value="1"/>
</dbReference>
<keyword evidence="2" id="KW-0963">Cytoplasm</keyword>
<sequence>MARQNFGGFGGGANMQQLMRQAQKMQQQMQEAQEQLEASEYEASSGGGMVTVKVTGKHEISSITIDPQVVDPDDIEMLQDLILAAANEALRKVDEAKEATMSRMAPGLGGMGGLF</sequence>
<dbReference type="GO" id="GO:0003677">
    <property type="term" value="F:DNA binding"/>
    <property type="evidence" value="ECO:0007669"/>
    <property type="project" value="UniProtKB-UniRule"/>
</dbReference>
<evidence type="ECO:0000256" key="1">
    <source>
        <dbReference type="ARBA" id="ARBA00023125"/>
    </source>
</evidence>
<evidence type="ECO:0000313" key="4">
    <source>
        <dbReference type="EMBL" id="AHF25133.1"/>
    </source>
</evidence>
<dbReference type="AlphaFoldDB" id="W0FJU0"/>
<comment type="similarity">
    <text evidence="2">Belongs to the YbaB/EbfC family.</text>
</comment>
<dbReference type="PANTHER" id="PTHR33449:SF1">
    <property type="entry name" value="NUCLEOID-ASSOCIATED PROTEIN YBAB"/>
    <property type="match status" value="1"/>
</dbReference>
<comment type="subunit">
    <text evidence="2">Homodimer.</text>
</comment>
<comment type="function">
    <text evidence="2">Binds to DNA and alters its conformation. May be involved in regulation of gene expression, nucleoid organization and DNA protection.</text>
</comment>
<dbReference type="InterPro" id="IPR004401">
    <property type="entry name" value="YbaB/EbfC"/>
</dbReference>
<dbReference type="InterPro" id="IPR036894">
    <property type="entry name" value="YbaB-like_sf"/>
</dbReference>
<name>W0FJU0_9BACT</name>
<dbReference type="EMBL" id="KC246820">
    <property type="protein sequence ID" value="AHF25133.1"/>
    <property type="molecule type" value="Genomic_DNA"/>
</dbReference>
<dbReference type="HAMAP" id="MF_00274">
    <property type="entry name" value="DNA_YbaB_EbfC"/>
    <property type="match status" value="1"/>
</dbReference>